<organism evidence="2 3">
    <name type="scientific">Photobacterium lutimaris</name>
    <dbReference type="NCBI Taxonomy" id="388278"/>
    <lineage>
        <taxon>Bacteria</taxon>
        <taxon>Pseudomonadati</taxon>
        <taxon>Pseudomonadota</taxon>
        <taxon>Gammaproteobacteria</taxon>
        <taxon>Vibrionales</taxon>
        <taxon>Vibrionaceae</taxon>
        <taxon>Photobacterium</taxon>
    </lineage>
</organism>
<reference evidence="2 3" key="1">
    <citation type="submission" date="2018-03" db="EMBL/GenBank/DDBJ databases">
        <title>Whole genome sequencing of Histamine producing bacteria.</title>
        <authorList>
            <person name="Butler K."/>
        </authorList>
    </citation>
    <scope>NUCLEOTIDE SEQUENCE [LARGE SCALE GENOMIC DNA]</scope>
    <source>
        <strain evidence="2 3">JCM 13586</strain>
    </source>
</reference>
<accession>A0A2T3IWM5</accession>
<evidence type="ECO:0000313" key="2">
    <source>
        <dbReference type="EMBL" id="PSU32896.1"/>
    </source>
</evidence>
<dbReference type="PROSITE" id="PS50075">
    <property type="entry name" value="CARRIER"/>
    <property type="match status" value="1"/>
</dbReference>
<feature type="domain" description="Carrier" evidence="1">
    <location>
        <begin position="3"/>
        <end position="94"/>
    </location>
</feature>
<keyword evidence="3" id="KW-1185">Reference proteome</keyword>
<dbReference type="AlphaFoldDB" id="A0A2T3IWM5"/>
<proteinExistence type="predicted"/>
<evidence type="ECO:0000313" key="3">
    <source>
        <dbReference type="Proteomes" id="UP000241222"/>
    </source>
</evidence>
<name>A0A2T3IWM5_9GAMM</name>
<dbReference type="Proteomes" id="UP000241222">
    <property type="component" value="Unassembled WGS sequence"/>
</dbReference>
<dbReference type="EMBL" id="PYMH01000007">
    <property type="protein sequence ID" value="PSU32896.1"/>
    <property type="molecule type" value="Genomic_DNA"/>
</dbReference>
<gene>
    <name evidence="2" type="ORF">C9I99_14915</name>
</gene>
<evidence type="ECO:0000259" key="1">
    <source>
        <dbReference type="PROSITE" id="PS50075"/>
    </source>
</evidence>
<dbReference type="InterPro" id="IPR036736">
    <property type="entry name" value="ACP-like_sf"/>
</dbReference>
<dbReference type="InterPro" id="IPR009081">
    <property type="entry name" value="PP-bd_ACP"/>
</dbReference>
<dbReference type="Gene3D" id="1.10.1200.10">
    <property type="entry name" value="ACP-like"/>
    <property type="match status" value="1"/>
</dbReference>
<sequence length="105" mass="11600">MNKEILDLLIEAIEEQSLFLDEPVDLSKGSDTALYTQDGQLDSLSLITIIADVEKQISSQFGFKLKLANERDLGMEKSPFSTLGAMHAFILDKLQAELKVDAQVA</sequence>
<comment type="caution">
    <text evidence="2">The sequence shown here is derived from an EMBL/GenBank/DDBJ whole genome shotgun (WGS) entry which is preliminary data.</text>
</comment>
<protein>
    <recommendedName>
        <fullName evidence="1">Carrier domain-containing protein</fullName>
    </recommendedName>
</protein>
<dbReference type="RefSeq" id="WP_107349691.1">
    <property type="nucleotide sequence ID" value="NZ_SNZO01000009.1"/>
</dbReference>